<proteinExistence type="inferred from homology"/>
<keyword evidence="4" id="KW-0808">Transferase</keyword>
<dbReference type="PANTHER" id="PTHR27007">
    <property type="match status" value="1"/>
</dbReference>
<comment type="similarity">
    <text evidence="2">In the N-terminal section; belongs to the leguminous lectin family.</text>
</comment>
<comment type="subcellular location">
    <subcellularLocation>
        <location evidence="1">Membrane</location>
        <topology evidence="1">Single-pass type I membrane protein</topology>
    </subcellularLocation>
</comment>
<dbReference type="InterPro" id="IPR011009">
    <property type="entry name" value="Kinase-like_dom_sf"/>
</dbReference>
<evidence type="ECO:0000256" key="6">
    <source>
        <dbReference type="ARBA" id="ARBA00022729"/>
    </source>
</evidence>
<keyword evidence="13 20" id="KW-0675">Receptor</keyword>
<protein>
    <submittedName>
        <fullName evidence="20 21">Probable L-type lectin-domain containing receptor kinase VII.2</fullName>
    </submittedName>
</protein>
<keyword evidence="8 14" id="KW-0547">Nucleotide-binding</keyword>
<dbReference type="Gene3D" id="2.60.120.200">
    <property type="match status" value="1"/>
</dbReference>
<keyword evidence="7" id="KW-0430">Lectin</keyword>
<keyword evidence="19" id="KW-1185">Reference proteome</keyword>
<dbReference type="InterPro" id="IPR050528">
    <property type="entry name" value="L-type_Lectin-RKs"/>
</dbReference>
<reference evidence="19" key="1">
    <citation type="journal article" date="1997" name="Nucleic Acids Res.">
        <title>tRNAscan-SE: a program for improved detection of transfer RNA genes in genomic sequence.</title>
        <authorList>
            <person name="Lowe T.M."/>
            <person name="Eddy S.R."/>
        </authorList>
    </citation>
    <scope>NUCLEOTIDE SEQUENCE [LARGE SCALE GENOMIC DNA]</scope>
    <source>
        <strain evidence="19">r\DH55</strain>
    </source>
</reference>
<accession>A0ABM0UAW9</accession>
<dbReference type="PROSITE" id="PS00107">
    <property type="entry name" value="PROTEIN_KINASE_ATP"/>
    <property type="match status" value="1"/>
</dbReference>
<keyword evidence="10 14" id="KW-0067">ATP-binding</keyword>
<dbReference type="InterPro" id="IPR017441">
    <property type="entry name" value="Protein_kinase_ATP_BS"/>
</dbReference>
<dbReference type="RefSeq" id="XP_010438474.1">
    <property type="nucleotide sequence ID" value="XM_010440172.1"/>
</dbReference>
<evidence type="ECO:0000256" key="1">
    <source>
        <dbReference type="ARBA" id="ARBA00004479"/>
    </source>
</evidence>
<evidence type="ECO:0000256" key="5">
    <source>
        <dbReference type="ARBA" id="ARBA00022692"/>
    </source>
</evidence>
<evidence type="ECO:0000313" key="21">
    <source>
        <dbReference type="RefSeq" id="XP_010438475.1"/>
    </source>
</evidence>
<feature type="transmembrane region" description="Helical" evidence="16">
    <location>
        <begin position="290"/>
        <end position="313"/>
    </location>
</feature>
<gene>
    <name evidence="20 21" type="primary">LOC104722070</name>
</gene>
<dbReference type="CDD" id="cd14066">
    <property type="entry name" value="STKc_IRAK"/>
    <property type="match status" value="1"/>
</dbReference>
<evidence type="ECO:0000256" key="11">
    <source>
        <dbReference type="ARBA" id="ARBA00022989"/>
    </source>
</evidence>
<dbReference type="CDD" id="cd06899">
    <property type="entry name" value="lectin_legume_LecRK_Arcelin_ConA"/>
    <property type="match status" value="1"/>
</dbReference>
<evidence type="ECO:0000256" key="14">
    <source>
        <dbReference type="PROSITE-ProRule" id="PRU10141"/>
    </source>
</evidence>
<dbReference type="SUPFAM" id="SSF49899">
    <property type="entry name" value="Concanavalin A-like lectins/glucanases"/>
    <property type="match status" value="1"/>
</dbReference>
<dbReference type="Pfam" id="PF00069">
    <property type="entry name" value="Pkinase"/>
    <property type="match status" value="1"/>
</dbReference>
<dbReference type="Proteomes" id="UP000694864">
    <property type="component" value="Chromosome 11"/>
</dbReference>
<comment type="similarity">
    <text evidence="3">In the C-terminal section; belongs to the protein kinase superfamily. Ser/Thr protein kinase family.</text>
</comment>
<evidence type="ECO:0000256" key="9">
    <source>
        <dbReference type="ARBA" id="ARBA00022777"/>
    </source>
</evidence>
<feature type="region of interest" description="Disordered" evidence="15">
    <location>
        <begin position="646"/>
        <end position="665"/>
    </location>
</feature>
<evidence type="ECO:0000256" key="4">
    <source>
        <dbReference type="ARBA" id="ARBA00022679"/>
    </source>
</evidence>
<feature type="domain" description="Protein kinase" evidence="18">
    <location>
        <begin position="349"/>
        <end position="624"/>
    </location>
</feature>
<evidence type="ECO:0000256" key="13">
    <source>
        <dbReference type="ARBA" id="ARBA00023170"/>
    </source>
</evidence>
<evidence type="ECO:0000256" key="2">
    <source>
        <dbReference type="ARBA" id="ARBA00008536"/>
    </source>
</evidence>
<evidence type="ECO:0000256" key="15">
    <source>
        <dbReference type="SAM" id="MobiDB-lite"/>
    </source>
</evidence>
<reference evidence="19" key="2">
    <citation type="journal article" date="2014" name="Nat. Commun.">
        <title>The emerging biofuel crop Camelina sativa retains a highly undifferentiated hexaploid genome structure.</title>
        <authorList>
            <person name="Kagale S."/>
            <person name="Koh C."/>
            <person name="Nixon J."/>
            <person name="Bollina V."/>
            <person name="Clarke W.E."/>
            <person name="Tuteja R."/>
            <person name="Spillane C."/>
            <person name="Robinson S.J."/>
            <person name="Links M.G."/>
            <person name="Clarke C."/>
            <person name="Higgins E.E."/>
            <person name="Huebert T."/>
            <person name="Sharpe A.G."/>
            <person name="Parkin I.A."/>
        </authorList>
    </citation>
    <scope>NUCLEOTIDE SEQUENCE [LARGE SCALE GENOMIC DNA]</scope>
    <source>
        <strain evidence="19">r\DH55</strain>
    </source>
</reference>
<evidence type="ECO:0000259" key="18">
    <source>
        <dbReference type="PROSITE" id="PS50011"/>
    </source>
</evidence>
<dbReference type="Gene3D" id="3.30.200.20">
    <property type="entry name" value="Phosphorylase Kinase, domain 1"/>
    <property type="match status" value="1"/>
</dbReference>
<reference evidence="20 21" key="3">
    <citation type="submission" date="2025-05" db="UniProtKB">
        <authorList>
            <consortium name="RefSeq"/>
        </authorList>
    </citation>
    <scope>IDENTIFICATION</scope>
    <source>
        <tissue evidence="20 21">Leaf</tissue>
    </source>
</reference>
<dbReference type="Pfam" id="PF00139">
    <property type="entry name" value="Lectin_legB"/>
    <property type="match status" value="1"/>
</dbReference>
<dbReference type="SMART" id="SM00220">
    <property type="entry name" value="S_TKc"/>
    <property type="match status" value="1"/>
</dbReference>
<evidence type="ECO:0000256" key="10">
    <source>
        <dbReference type="ARBA" id="ARBA00022840"/>
    </source>
</evidence>
<sequence>MFSKVSIFILFVTTQFLFRSISCIQFIYNSNFTTNNTLLVGSATVDSPPSILTLTNQTIFSIGRGLYHSRISTAASAIPLPFATSFIFSMAPYKHLSPGHGFAFVFLPFSETSAASSSQHLGLFNLTNNGATNNRIFAVEFDVFANQEFNDINDNHVGVDVNSLNSVSSEVAGFYGGRDGERFTKLRLNSGENYQAWIEFNGSAINVTMARAGTRKPIRPLISIPLNLTGVLLDDMFVGFTASTGQLVQSHRILSWSFSNTNLSIGDALITRNLPSFKLLDDSVLKSKGFIAGVSSGVVLLLSVIGFLCFYVVRKRRQQRLEGDVEDWETEYWPHIVQHKDVLEATKGFSEENMIGYGGNSKVYRGVLEGKEVAVKRIMMSPRESVSGTSEFLAEVSSLGRLRHKNIVGLKGWSKKGGESLVLIYEYMENGSVDKRIFDCNEMLNWEERMRVIRDVASGMLYLHEGWESKVLHRDIKSSNVLLDKDMNARVGDFGLAKLQNTSKEMVSTTHVVGTAGYMAPELVKTGRASTQTDVYSFGVFVLEVVCGRRPIEEGREGIVEWIWRLMEKDKVVEGLDERVKVNGRFKTEEVEMALRIGLLCVHPDPRVRPKMRQVVQILEQGRLVEDGGEREMSLLERVKSSYLLETGEGSKQQKHPTIQDLRNSSSYSNSFQSYGSILHGRCTNHRQSF</sequence>
<dbReference type="Gene3D" id="1.10.510.10">
    <property type="entry name" value="Transferase(Phosphotransferase) domain 1"/>
    <property type="match status" value="1"/>
</dbReference>
<dbReference type="GeneID" id="104722070"/>
<dbReference type="PROSITE" id="PS50011">
    <property type="entry name" value="PROTEIN_KINASE_DOM"/>
    <property type="match status" value="1"/>
</dbReference>
<dbReference type="InterPro" id="IPR001220">
    <property type="entry name" value="Legume_lectin_dom"/>
</dbReference>
<dbReference type="InterPro" id="IPR013320">
    <property type="entry name" value="ConA-like_dom_sf"/>
</dbReference>
<keyword evidence="5 16" id="KW-0812">Transmembrane</keyword>
<dbReference type="InterPro" id="IPR008271">
    <property type="entry name" value="Ser/Thr_kinase_AS"/>
</dbReference>
<evidence type="ECO:0000256" key="8">
    <source>
        <dbReference type="ARBA" id="ARBA00022741"/>
    </source>
</evidence>
<feature type="binding site" evidence="14">
    <location>
        <position position="376"/>
    </location>
    <ligand>
        <name>ATP</name>
        <dbReference type="ChEBI" id="CHEBI:30616"/>
    </ligand>
</feature>
<evidence type="ECO:0000256" key="7">
    <source>
        <dbReference type="ARBA" id="ARBA00022734"/>
    </source>
</evidence>
<keyword evidence="12 16" id="KW-0472">Membrane</keyword>
<keyword evidence="6 17" id="KW-0732">Signal</keyword>
<feature type="chain" id="PRO_5045021534" evidence="17">
    <location>
        <begin position="24"/>
        <end position="690"/>
    </location>
</feature>
<evidence type="ECO:0000256" key="12">
    <source>
        <dbReference type="ARBA" id="ARBA00023136"/>
    </source>
</evidence>
<dbReference type="InterPro" id="IPR000719">
    <property type="entry name" value="Prot_kinase_dom"/>
</dbReference>
<organism evidence="19 20">
    <name type="scientific">Camelina sativa</name>
    <name type="common">False flax</name>
    <name type="synonym">Myagrum sativum</name>
    <dbReference type="NCBI Taxonomy" id="90675"/>
    <lineage>
        <taxon>Eukaryota</taxon>
        <taxon>Viridiplantae</taxon>
        <taxon>Streptophyta</taxon>
        <taxon>Embryophyta</taxon>
        <taxon>Tracheophyta</taxon>
        <taxon>Spermatophyta</taxon>
        <taxon>Magnoliopsida</taxon>
        <taxon>eudicotyledons</taxon>
        <taxon>Gunneridae</taxon>
        <taxon>Pentapetalae</taxon>
        <taxon>rosids</taxon>
        <taxon>malvids</taxon>
        <taxon>Brassicales</taxon>
        <taxon>Brassicaceae</taxon>
        <taxon>Camelineae</taxon>
        <taxon>Camelina</taxon>
    </lineage>
</organism>
<keyword evidence="11 16" id="KW-1133">Transmembrane helix</keyword>
<evidence type="ECO:0000313" key="20">
    <source>
        <dbReference type="RefSeq" id="XP_010438474.1"/>
    </source>
</evidence>
<keyword evidence="9 20" id="KW-0418">Kinase</keyword>
<feature type="signal peptide" evidence="17">
    <location>
        <begin position="1"/>
        <end position="23"/>
    </location>
</feature>
<evidence type="ECO:0000256" key="16">
    <source>
        <dbReference type="SAM" id="Phobius"/>
    </source>
</evidence>
<name>A0ABM0UAW9_CAMSA</name>
<dbReference type="RefSeq" id="XP_010438475.1">
    <property type="nucleotide sequence ID" value="XM_010440173.1"/>
</dbReference>
<evidence type="ECO:0000313" key="19">
    <source>
        <dbReference type="Proteomes" id="UP000694864"/>
    </source>
</evidence>
<dbReference type="SUPFAM" id="SSF56112">
    <property type="entry name" value="Protein kinase-like (PK-like)"/>
    <property type="match status" value="1"/>
</dbReference>
<dbReference type="PROSITE" id="PS00108">
    <property type="entry name" value="PROTEIN_KINASE_ST"/>
    <property type="match status" value="1"/>
</dbReference>
<evidence type="ECO:0000256" key="3">
    <source>
        <dbReference type="ARBA" id="ARBA00010217"/>
    </source>
</evidence>
<dbReference type="GO" id="GO:0016301">
    <property type="term" value="F:kinase activity"/>
    <property type="evidence" value="ECO:0007669"/>
    <property type="project" value="UniProtKB-KW"/>
</dbReference>
<evidence type="ECO:0000256" key="17">
    <source>
        <dbReference type="SAM" id="SignalP"/>
    </source>
</evidence>